<dbReference type="SUPFAM" id="SSF54862">
    <property type="entry name" value="4Fe-4S ferredoxins"/>
    <property type="match status" value="1"/>
</dbReference>
<comment type="similarity">
    <text evidence="2">Belongs to the NrfD family.</text>
</comment>
<sequence>MSKSYLIDTTNCVGCRACQTACKQWKDMPGEQTVLNPTTRNFQNPTTLSSKTLTVVQFHELEDDKAPGGLRTVFAKRQCMHCEEPACASACPVTAIHKTGEGAVAYDASKCIGCRYCMWACPWGVPMAEWDSLAPKISKCDMCHERFQFEAPAEFNGQALSAEDAKQLAAMNSLPACVKTCPAGALKFGEREELLKEAKERIRQSPGKYVDHVYGEHEAGGTNVLYLASVPFTKLGFPEVGTEPYPKYSKVALGAVPPAVIGVGAVLGGAYALQKRKAEVAKEALAAKPAAAAAEAHDHHPHFERLDKKLWTPANLLLAALMAFGGVSFLARFALGLGGATHLSDTYAWGLWIVFDLVWIAVAAGAFATAGLIYVAQRKDLYSIGRSAVLMGLLSYSFVTVTLLADLGLPWHFYQLGLQAPEHSAMFEVSWCVGLYVTILLLEFLPVPFERWGLAKAAETWRKYAPVYVVGALSVFVYLLSRKVIWSALALVVFGFLAWTFRQPKGKKPEPIMLAIAAVTFSTMHQSSLGSLMLLMPDKLNHLWWSPVIPVLFFLSSIAAGLGLVILVEMWIAKAWNRTLRVKQLAAMGQVTFWALLVYLVARFADVAVRGELAGVGANPKGALFLVEVVVGGLLPLALLSQKSLREKPGVLGLAAFLTTGGIVLNRMSVVLFAMTLKGPMPQIAAASYSPSVFEWGISVGLIAATIFLFGLGARLMPVLPAEEKSH</sequence>
<feature type="transmembrane region" description="Helical" evidence="12">
    <location>
        <begin position="652"/>
        <end position="676"/>
    </location>
</feature>
<feature type="transmembrane region" description="Helical" evidence="12">
    <location>
        <begin position="585"/>
        <end position="602"/>
    </location>
</feature>
<feature type="domain" description="4Fe-4S ferredoxin-type" evidence="13">
    <location>
        <begin position="102"/>
        <end position="131"/>
    </location>
</feature>
<dbReference type="Pfam" id="PF13247">
    <property type="entry name" value="Fer4_11"/>
    <property type="match status" value="1"/>
</dbReference>
<dbReference type="PANTHER" id="PTHR43545">
    <property type="entry name" value="FORMATE DEHYDROGENASE, NITRATE-INDUCIBLE, IRON-SULFUR SUBUNIT"/>
    <property type="match status" value="1"/>
</dbReference>
<gene>
    <name evidence="14" type="ORF">AMPC_16210</name>
</gene>
<evidence type="ECO:0000256" key="7">
    <source>
        <dbReference type="ARBA" id="ARBA00022737"/>
    </source>
</evidence>
<dbReference type="EMBL" id="AP025592">
    <property type="protein sequence ID" value="BDG08508.1"/>
    <property type="molecule type" value="Genomic_DNA"/>
</dbReference>
<dbReference type="Pfam" id="PF03916">
    <property type="entry name" value="NrfD"/>
    <property type="match status" value="1"/>
</dbReference>
<feature type="domain" description="4Fe-4S ferredoxin-type" evidence="13">
    <location>
        <begin position="3"/>
        <end position="31"/>
    </location>
</feature>
<dbReference type="InterPro" id="IPR051555">
    <property type="entry name" value="FDH_Electron_Transfer_Unit"/>
</dbReference>
<feature type="transmembrane region" description="Helical" evidence="12">
    <location>
        <begin position="388"/>
        <end position="405"/>
    </location>
</feature>
<feature type="transmembrane region" description="Helical" evidence="12">
    <location>
        <begin position="425"/>
        <end position="449"/>
    </location>
</feature>
<comment type="subcellular location">
    <subcellularLocation>
        <location evidence="1">Cell membrane</location>
        <topology evidence="1">Multi-pass membrane protein</topology>
    </subcellularLocation>
</comment>
<keyword evidence="11 12" id="KW-0472">Membrane</keyword>
<feature type="transmembrane region" description="Helical" evidence="12">
    <location>
        <begin position="314"/>
        <end position="335"/>
    </location>
</feature>
<dbReference type="Proteomes" id="UP001162734">
    <property type="component" value="Chromosome"/>
</dbReference>
<name>A0ABN6N8I3_9BACT</name>
<feature type="transmembrane region" description="Helical" evidence="12">
    <location>
        <begin position="696"/>
        <end position="717"/>
    </location>
</feature>
<dbReference type="InterPro" id="IPR005614">
    <property type="entry name" value="NrfD-like"/>
</dbReference>
<evidence type="ECO:0000256" key="2">
    <source>
        <dbReference type="ARBA" id="ARBA00008929"/>
    </source>
</evidence>
<reference evidence="15" key="1">
    <citation type="journal article" date="2022" name="Int. J. Syst. Evol. Microbiol.">
        <title>Anaeromyxobacter oryzae sp. nov., Anaeromyxobacter diazotrophicus sp. nov. and Anaeromyxobacter paludicola sp. nov., isolated from paddy soils.</title>
        <authorList>
            <person name="Itoh H."/>
            <person name="Xu Z."/>
            <person name="Mise K."/>
            <person name="Masuda Y."/>
            <person name="Ushijima N."/>
            <person name="Hayakawa C."/>
            <person name="Shiratori Y."/>
            <person name="Senoo K."/>
        </authorList>
    </citation>
    <scope>NUCLEOTIDE SEQUENCE [LARGE SCALE GENOMIC DNA]</scope>
    <source>
        <strain evidence="15">Red630</strain>
    </source>
</reference>
<keyword evidence="7" id="KW-0677">Repeat</keyword>
<feature type="transmembrane region" description="Helical" evidence="12">
    <location>
        <begin position="484"/>
        <end position="501"/>
    </location>
</feature>
<dbReference type="InterPro" id="IPR017896">
    <property type="entry name" value="4Fe4S_Fe-S-bd"/>
</dbReference>
<accession>A0ABN6N8I3</accession>
<evidence type="ECO:0000256" key="8">
    <source>
        <dbReference type="ARBA" id="ARBA00022989"/>
    </source>
</evidence>
<evidence type="ECO:0000256" key="5">
    <source>
        <dbReference type="ARBA" id="ARBA00022692"/>
    </source>
</evidence>
<evidence type="ECO:0000256" key="12">
    <source>
        <dbReference type="SAM" id="Phobius"/>
    </source>
</evidence>
<evidence type="ECO:0000256" key="3">
    <source>
        <dbReference type="ARBA" id="ARBA00022475"/>
    </source>
</evidence>
<feature type="transmembrane region" description="Helical" evidence="12">
    <location>
        <begin position="461"/>
        <end position="478"/>
    </location>
</feature>
<dbReference type="PROSITE" id="PS51379">
    <property type="entry name" value="4FE4S_FER_2"/>
    <property type="match status" value="3"/>
</dbReference>
<dbReference type="Gene3D" id="1.20.1630.10">
    <property type="entry name" value="Formate dehydrogenase/DMSO reductase domain"/>
    <property type="match status" value="1"/>
</dbReference>
<keyword evidence="10" id="KW-0411">Iron-sulfur</keyword>
<keyword evidence="6" id="KW-0479">Metal-binding</keyword>
<dbReference type="PANTHER" id="PTHR43545:SF4">
    <property type="entry name" value="IRON-SULFUR PROTEIN"/>
    <property type="match status" value="1"/>
</dbReference>
<dbReference type="Gene3D" id="3.30.70.20">
    <property type="match status" value="2"/>
</dbReference>
<feature type="domain" description="4Fe-4S ferredoxin-type" evidence="13">
    <location>
        <begin position="70"/>
        <end position="101"/>
    </location>
</feature>
<feature type="transmembrane region" description="Helical" evidence="12">
    <location>
        <begin position="251"/>
        <end position="273"/>
    </location>
</feature>
<organism evidence="14 15">
    <name type="scientific">Anaeromyxobacter paludicola</name>
    <dbReference type="NCBI Taxonomy" id="2918171"/>
    <lineage>
        <taxon>Bacteria</taxon>
        <taxon>Pseudomonadati</taxon>
        <taxon>Myxococcota</taxon>
        <taxon>Myxococcia</taxon>
        <taxon>Myxococcales</taxon>
        <taxon>Cystobacterineae</taxon>
        <taxon>Anaeromyxobacteraceae</taxon>
        <taxon>Anaeromyxobacter</taxon>
    </lineage>
</organism>
<evidence type="ECO:0000256" key="11">
    <source>
        <dbReference type="ARBA" id="ARBA00023136"/>
    </source>
</evidence>
<evidence type="ECO:0000256" key="9">
    <source>
        <dbReference type="ARBA" id="ARBA00023004"/>
    </source>
</evidence>
<keyword evidence="4" id="KW-0004">4Fe-4S</keyword>
<dbReference type="RefSeq" id="WP_248345684.1">
    <property type="nucleotide sequence ID" value="NZ_AP025592.1"/>
</dbReference>
<evidence type="ECO:0000256" key="10">
    <source>
        <dbReference type="ARBA" id="ARBA00023014"/>
    </source>
</evidence>
<evidence type="ECO:0000256" key="6">
    <source>
        <dbReference type="ARBA" id="ARBA00022723"/>
    </source>
</evidence>
<keyword evidence="9" id="KW-0408">Iron</keyword>
<dbReference type="PROSITE" id="PS00198">
    <property type="entry name" value="4FE4S_FER_1"/>
    <property type="match status" value="1"/>
</dbReference>
<dbReference type="CDD" id="cd10561">
    <property type="entry name" value="HybA_like"/>
    <property type="match status" value="1"/>
</dbReference>
<proteinExistence type="inferred from homology"/>
<keyword evidence="15" id="KW-1185">Reference proteome</keyword>
<evidence type="ECO:0000256" key="1">
    <source>
        <dbReference type="ARBA" id="ARBA00004651"/>
    </source>
</evidence>
<keyword evidence="8 12" id="KW-1133">Transmembrane helix</keyword>
<feature type="transmembrane region" description="Helical" evidence="12">
    <location>
        <begin position="347"/>
        <end position="376"/>
    </location>
</feature>
<feature type="transmembrane region" description="Helical" evidence="12">
    <location>
        <begin position="622"/>
        <end position="640"/>
    </location>
</feature>
<evidence type="ECO:0000259" key="13">
    <source>
        <dbReference type="PROSITE" id="PS51379"/>
    </source>
</evidence>
<evidence type="ECO:0000256" key="4">
    <source>
        <dbReference type="ARBA" id="ARBA00022485"/>
    </source>
</evidence>
<keyword evidence="5 12" id="KW-0812">Transmembrane</keyword>
<keyword evidence="3" id="KW-1003">Cell membrane</keyword>
<evidence type="ECO:0000313" key="14">
    <source>
        <dbReference type="EMBL" id="BDG08508.1"/>
    </source>
</evidence>
<protein>
    <recommendedName>
        <fullName evidence="13">4Fe-4S ferredoxin-type domain-containing protein</fullName>
    </recommendedName>
</protein>
<feature type="transmembrane region" description="Helical" evidence="12">
    <location>
        <begin position="548"/>
        <end position="573"/>
    </location>
</feature>
<feature type="transmembrane region" description="Helical" evidence="12">
    <location>
        <begin position="513"/>
        <end position="536"/>
    </location>
</feature>
<dbReference type="InterPro" id="IPR017900">
    <property type="entry name" value="4Fe4S_Fe_S_CS"/>
</dbReference>
<evidence type="ECO:0000313" key="15">
    <source>
        <dbReference type="Proteomes" id="UP001162734"/>
    </source>
</evidence>